<dbReference type="PROSITE" id="PS01031">
    <property type="entry name" value="SHSP"/>
    <property type="match status" value="1"/>
</dbReference>
<evidence type="ECO:0000259" key="3">
    <source>
        <dbReference type="PROSITE" id="PS01031"/>
    </source>
</evidence>
<protein>
    <submittedName>
        <fullName evidence="5">Heat-shock protein Hsp20</fullName>
    </submittedName>
</protein>
<accession>A0A9W6GIA5</accession>
<keyword evidence="6" id="KW-1185">Reference proteome</keyword>
<dbReference type="Gene3D" id="2.60.40.790">
    <property type="match status" value="1"/>
</dbReference>
<dbReference type="FunFam" id="2.60.40.790:FF:000072">
    <property type="entry name" value="Small heat shock protein HSP16.5"/>
    <property type="match status" value="1"/>
</dbReference>
<evidence type="ECO:0000256" key="1">
    <source>
        <dbReference type="PROSITE-ProRule" id="PRU00285"/>
    </source>
</evidence>
<dbReference type="EMBL" id="BSDX01000001">
    <property type="protein sequence ID" value="GLI54276.1"/>
    <property type="molecule type" value="Genomic_DNA"/>
</dbReference>
<name>A0A9W6GIA5_9BACT</name>
<feature type="domain" description="SHSP" evidence="3">
    <location>
        <begin position="47"/>
        <end position="159"/>
    </location>
</feature>
<sequence length="159" mass="18781">MTRKETKDVVRVEPSVLSPFEEIERLFDEVMRRPFSLFRSFVPRLREEAEIVSPAVDIYEEGDDLVVKAELPGINKEDIEVKITDDYLTISGEKKKEEKVEKKDYYRYERSYGSFSRTFRLPVDVQTDKAKAKFEKGVLEIRIPKTEEAKKKERKLQIE</sequence>
<comment type="caution">
    <text evidence="5">The sequence shown here is derived from an EMBL/GenBank/DDBJ whole genome shotgun (WGS) entry which is preliminary data.</text>
</comment>
<evidence type="ECO:0000313" key="5">
    <source>
        <dbReference type="EMBL" id="GLI54276.1"/>
    </source>
</evidence>
<dbReference type="InterPro" id="IPR002068">
    <property type="entry name" value="A-crystallin/Hsp20_dom"/>
</dbReference>
<comment type="similarity">
    <text evidence="1 2">Belongs to the small heat shock protein (HSP20) family.</text>
</comment>
<evidence type="ECO:0000256" key="2">
    <source>
        <dbReference type="RuleBase" id="RU003616"/>
    </source>
</evidence>
<organism evidence="5 6">
    <name type="scientific">Thermodesulfovibrio yellowstonii</name>
    <dbReference type="NCBI Taxonomy" id="28262"/>
    <lineage>
        <taxon>Bacteria</taxon>
        <taxon>Pseudomonadati</taxon>
        <taxon>Nitrospirota</taxon>
        <taxon>Thermodesulfovibrionia</taxon>
        <taxon>Thermodesulfovibrionales</taxon>
        <taxon>Thermodesulfovibrionaceae</taxon>
        <taxon>Thermodesulfovibrio</taxon>
    </lineage>
</organism>
<reference evidence="5" key="1">
    <citation type="submission" date="2022-12" db="EMBL/GenBank/DDBJ databases">
        <title>Reference genome sequencing for broad-spectrum identification of bacterial and archaeal isolates by mass spectrometry.</title>
        <authorList>
            <person name="Sekiguchi Y."/>
            <person name="Tourlousse D.M."/>
        </authorList>
    </citation>
    <scope>NUCLEOTIDE SEQUENCE</scope>
    <source>
        <strain evidence="5">TSL-P1</strain>
    </source>
</reference>
<proteinExistence type="inferred from homology"/>
<dbReference type="InterPro" id="IPR007052">
    <property type="entry name" value="CS_dom"/>
</dbReference>
<dbReference type="InterPro" id="IPR008978">
    <property type="entry name" value="HSP20-like_chaperone"/>
</dbReference>
<dbReference type="CDD" id="cd06464">
    <property type="entry name" value="ACD_sHsps-like"/>
    <property type="match status" value="1"/>
</dbReference>
<dbReference type="InterPro" id="IPR031107">
    <property type="entry name" value="Small_HSP"/>
</dbReference>
<dbReference type="Pfam" id="PF00011">
    <property type="entry name" value="HSP20"/>
    <property type="match status" value="1"/>
</dbReference>
<evidence type="ECO:0000259" key="4">
    <source>
        <dbReference type="PROSITE" id="PS51203"/>
    </source>
</evidence>
<dbReference type="Proteomes" id="UP001144297">
    <property type="component" value="Unassembled WGS sequence"/>
</dbReference>
<feature type="domain" description="CS" evidence="4">
    <location>
        <begin position="51"/>
        <end position="159"/>
    </location>
</feature>
<dbReference type="PROSITE" id="PS51203">
    <property type="entry name" value="CS"/>
    <property type="match status" value="1"/>
</dbReference>
<dbReference type="PANTHER" id="PTHR11527">
    <property type="entry name" value="HEAT-SHOCK PROTEIN 20 FAMILY MEMBER"/>
    <property type="match status" value="1"/>
</dbReference>
<dbReference type="AlphaFoldDB" id="A0A9W6GIA5"/>
<dbReference type="SUPFAM" id="SSF49764">
    <property type="entry name" value="HSP20-like chaperones"/>
    <property type="match status" value="1"/>
</dbReference>
<gene>
    <name evidence="5" type="ORF">TISLANDTSLP1_19690</name>
</gene>
<evidence type="ECO:0000313" key="6">
    <source>
        <dbReference type="Proteomes" id="UP001144297"/>
    </source>
</evidence>